<organism evidence="2 3">
    <name type="scientific">Leptolyngbya boryana NIES-2135</name>
    <dbReference type="NCBI Taxonomy" id="1973484"/>
    <lineage>
        <taxon>Bacteria</taxon>
        <taxon>Bacillati</taxon>
        <taxon>Cyanobacteriota</taxon>
        <taxon>Cyanophyceae</taxon>
        <taxon>Leptolyngbyales</taxon>
        <taxon>Leptolyngbyaceae</taxon>
        <taxon>Leptolyngbya group</taxon>
        <taxon>Leptolyngbya</taxon>
    </lineage>
</organism>
<dbReference type="EMBL" id="AP018203">
    <property type="protein sequence ID" value="BAY55745.1"/>
    <property type="molecule type" value="Genomic_DNA"/>
</dbReference>
<dbReference type="Proteomes" id="UP000217895">
    <property type="component" value="Chromosome"/>
</dbReference>
<reference evidence="2 3" key="1">
    <citation type="submission" date="2017-06" db="EMBL/GenBank/DDBJ databases">
        <title>Genome sequencing of cyanobaciteial culture collection at National Institute for Environmental Studies (NIES).</title>
        <authorList>
            <person name="Hirose Y."/>
            <person name="Shimura Y."/>
            <person name="Fujisawa T."/>
            <person name="Nakamura Y."/>
            <person name="Kawachi M."/>
        </authorList>
    </citation>
    <scope>NUCLEOTIDE SEQUENCE [LARGE SCALE GENOMIC DNA]</scope>
    <source>
        <strain evidence="2 3">NIES-2135</strain>
    </source>
</reference>
<gene>
    <name evidence="2" type="ORF">NIES2135_25690</name>
</gene>
<keyword evidence="1" id="KW-0812">Transmembrane</keyword>
<proteinExistence type="predicted"/>
<name>A0A1Z4JG38_LEPBY</name>
<keyword evidence="1" id="KW-0472">Membrane</keyword>
<sequence length="112" mass="12326">MKPFPEDDEDLTQFLQRHRSNPPPPALGLEDQIIQSLPRSSARSRSLIFLVTGIAACLLATVITRPGQTPYPVADADEIESFMTSNWSSVVEGASINDMPDYLALVEPNLNE</sequence>
<protein>
    <submittedName>
        <fullName evidence="2">Uncharacterized protein</fullName>
    </submittedName>
</protein>
<accession>A0A1Z4JG38</accession>
<evidence type="ECO:0000313" key="2">
    <source>
        <dbReference type="EMBL" id="BAY55745.1"/>
    </source>
</evidence>
<evidence type="ECO:0000256" key="1">
    <source>
        <dbReference type="SAM" id="Phobius"/>
    </source>
</evidence>
<dbReference type="AlphaFoldDB" id="A0A1Z4JG38"/>
<evidence type="ECO:0000313" key="3">
    <source>
        <dbReference type="Proteomes" id="UP000217895"/>
    </source>
</evidence>
<feature type="transmembrane region" description="Helical" evidence="1">
    <location>
        <begin position="47"/>
        <end position="64"/>
    </location>
</feature>
<keyword evidence="3" id="KW-1185">Reference proteome</keyword>
<keyword evidence="1" id="KW-1133">Transmembrane helix</keyword>